<dbReference type="PANTHER" id="PTHR30437">
    <property type="entry name" value="TRANSCRIPTION ELONGATION FACTOR GREA"/>
    <property type="match status" value="1"/>
</dbReference>
<dbReference type="InterPro" id="IPR023459">
    <property type="entry name" value="Tscrpt_elong_fac_GreA/B_fam"/>
</dbReference>
<dbReference type="PIRSF" id="PIRSF006092">
    <property type="entry name" value="GreA_GreB"/>
    <property type="match status" value="1"/>
</dbReference>
<organism evidence="3 4">
    <name type="scientific">Marnyiella aurantia</name>
    <dbReference type="NCBI Taxonomy" id="2758037"/>
    <lineage>
        <taxon>Bacteria</taxon>
        <taxon>Pseudomonadati</taxon>
        <taxon>Bacteroidota</taxon>
        <taxon>Flavobacteriia</taxon>
        <taxon>Flavobacteriales</taxon>
        <taxon>Weeksellaceae</taxon>
        <taxon>Marnyiella</taxon>
    </lineage>
</organism>
<dbReference type="GO" id="GO:0070063">
    <property type="term" value="F:RNA polymerase binding"/>
    <property type="evidence" value="ECO:0007669"/>
    <property type="project" value="InterPro"/>
</dbReference>
<evidence type="ECO:0000313" key="3">
    <source>
        <dbReference type="EMBL" id="QMS98222.1"/>
    </source>
</evidence>
<dbReference type="Proteomes" id="UP000515349">
    <property type="component" value="Chromosome"/>
</dbReference>
<dbReference type="KEGG" id="cbau:H1R16_11045"/>
<reference evidence="5" key="2">
    <citation type="submission" date="2020-07" db="EMBL/GenBank/DDBJ databases">
        <title>Flavobacterium sp. xlx-214.</title>
        <authorList>
            <person name="Yang C."/>
        </authorList>
    </citation>
    <scope>NUCLEOTIDE SEQUENCE [LARGE SCALE GENOMIC DNA]</scope>
    <source>
        <strain evidence="5">CX-624</strain>
    </source>
</reference>
<dbReference type="GO" id="GO:0006354">
    <property type="term" value="P:DNA-templated transcription elongation"/>
    <property type="evidence" value="ECO:0007669"/>
    <property type="project" value="TreeGrafter"/>
</dbReference>
<dbReference type="InterPro" id="IPR001437">
    <property type="entry name" value="Tscrpt_elong_fac_GreA/B_C"/>
</dbReference>
<dbReference type="RefSeq" id="WP_181886492.1">
    <property type="nucleotide sequence ID" value="NZ_CP059472.1"/>
</dbReference>
<proteinExistence type="predicted"/>
<dbReference type="Pfam" id="PF01272">
    <property type="entry name" value="GreA_GreB"/>
    <property type="match status" value="1"/>
</dbReference>
<name>A0A7D7LM82_9FLAO</name>
<dbReference type="SUPFAM" id="SSF54534">
    <property type="entry name" value="FKBP-like"/>
    <property type="match status" value="1"/>
</dbReference>
<evidence type="ECO:0000313" key="2">
    <source>
        <dbReference type="EMBL" id="MBA5246410.1"/>
    </source>
</evidence>
<dbReference type="EMBL" id="CP059472">
    <property type="protein sequence ID" value="QMS98222.1"/>
    <property type="molecule type" value="Genomic_DNA"/>
</dbReference>
<dbReference type="EMBL" id="JACEUX010000001">
    <property type="protein sequence ID" value="MBA5246410.1"/>
    <property type="molecule type" value="Genomic_DNA"/>
</dbReference>
<dbReference type="GO" id="GO:0003677">
    <property type="term" value="F:DNA binding"/>
    <property type="evidence" value="ECO:0007669"/>
    <property type="project" value="InterPro"/>
</dbReference>
<dbReference type="PANTHER" id="PTHR30437:SF4">
    <property type="entry name" value="TRANSCRIPTION ELONGATION FACTOR GREA"/>
    <property type="match status" value="1"/>
</dbReference>
<dbReference type="Gene3D" id="3.10.50.30">
    <property type="entry name" value="Transcription elongation factor, GreA/GreB, C-terminal domain"/>
    <property type="match status" value="1"/>
</dbReference>
<sequence length="166" mass="18729">MSRGFVKESDQEDLPMVPPRADLPAGMVNYVTEVGYAELLAERDQLIHERDTLAVSDENEKRITVNFINAKLDLLNDRISSAKVVDLSKQPKNKVRFGAEVFFTKDSDPKIQHYQIVGVDEANIAKGKIAFTSPIAKIFMDRKVGETAKLKLEKGEKEFKIVEVTY</sequence>
<dbReference type="GO" id="GO:0003746">
    <property type="term" value="F:translation elongation factor activity"/>
    <property type="evidence" value="ECO:0007669"/>
    <property type="project" value="UniProtKB-KW"/>
</dbReference>
<keyword evidence="3" id="KW-0648">Protein biosynthesis</keyword>
<keyword evidence="5" id="KW-1185">Reference proteome</keyword>
<evidence type="ECO:0000313" key="4">
    <source>
        <dbReference type="Proteomes" id="UP000515349"/>
    </source>
</evidence>
<reference evidence="2" key="3">
    <citation type="submission" date="2020-07" db="EMBL/GenBank/DDBJ databases">
        <authorList>
            <person name="Yang C."/>
        </authorList>
    </citation>
    <scope>NUCLEOTIDE SEQUENCE</scope>
    <source>
        <strain evidence="2">Cx-624</strain>
    </source>
</reference>
<dbReference type="Proteomes" id="UP000539710">
    <property type="component" value="Unassembled WGS sequence"/>
</dbReference>
<keyword evidence="3" id="KW-0251">Elongation factor</keyword>
<dbReference type="GO" id="GO:0032784">
    <property type="term" value="P:regulation of DNA-templated transcription elongation"/>
    <property type="evidence" value="ECO:0007669"/>
    <property type="project" value="InterPro"/>
</dbReference>
<reference evidence="3 4" key="1">
    <citation type="submission" date="2020-07" db="EMBL/GenBank/DDBJ databases">
        <title>Chryseobacterium sp.cx-624.</title>
        <authorList>
            <person name="Yang C."/>
        </authorList>
    </citation>
    <scope>NUCLEOTIDE SEQUENCE [LARGE SCALE GENOMIC DNA]</scope>
    <source>
        <strain evidence="4">cx-624</strain>
        <strain evidence="3">Cx-624</strain>
    </source>
</reference>
<dbReference type="AlphaFoldDB" id="A0A7D7LM82"/>
<protein>
    <submittedName>
        <fullName evidence="3">GreA/GreB family elongation factor</fullName>
    </submittedName>
</protein>
<evidence type="ECO:0000313" key="5">
    <source>
        <dbReference type="Proteomes" id="UP000539710"/>
    </source>
</evidence>
<gene>
    <name evidence="3" type="ORF">H1R16_11045</name>
    <name evidence="2" type="ORF">H2507_04420</name>
</gene>
<accession>A0A7D7LM82</accession>
<evidence type="ECO:0000259" key="1">
    <source>
        <dbReference type="Pfam" id="PF01272"/>
    </source>
</evidence>
<dbReference type="InterPro" id="IPR036953">
    <property type="entry name" value="GreA/GreB_C_sf"/>
</dbReference>
<feature type="domain" description="Transcription elongation factor GreA/GreB C-terminal" evidence="1">
    <location>
        <begin position="90"/>
        <end position="166"/>
    </location>
</feature>